<feature type="chain" id="PRO_5003090015" description="Chitin-binding type-4 domain-containing protein" evidence="1">
    <location>
        <begin position="20"/>
        <end position="209"/>
    </location>
</feature>
<organism evidence="3 4">
    <name type="scientific">Tribolium castaneum</name>
    <name type="common">Red flour beetle</name>
    <dbReference type="NCBI Taxonomy" id="7070"/>
    <lineage>
        <taxon>Eukaryota</taxon>
        <taxon>Metazoa</taxon>
        <taxon>Ecdysozoa</taxon>
        <taxon>Arthropoda</taxon>
        <taxon>Hexapoda</taxon>
        <taxon>Insecta</taxon>
        <taxon>Pterygota</taxon>
        <taxon>Neoptera</taxon>
        <taxon>Endopterygota</taxon>
        <taxon>Coleoptera</taxon>
        <taxon>Polyphaga</taxon>
        <taxon>Cucujiformia</taxon>
        <taxon>Tenebrionidae</taxon>
        <taxon>Tenebrionidae incertae sedis</taxon>
        <taxon>Tribolium</taxon>
    </lineage>
</organism>
<dbReference type="Pfam" id="PF03067">
    <property type="entry name" value="LPMO_10"/>
    <property type="match status" value="1"/>
</dbReference>
<dbReference type="SMR" id="D6WPC6"/>
<dbReference type="InParanoid" id="D6WPC6"/>
<evidence type="ECO:0000259" key="2">
    <source>
        <dbReference type="Pfam" id="PF03067"/>
    </source>
</evidence>
<dbReference type="PhylomeDB" id="D6WPC6"/>
<dbReference type="Proteomes" id="UP000007266">
    <property type="component" value="Linkage group 7"/>
</dbReference>
<dbReference type="eggNOG" id="ENOG502QUC9">
    <property type="taxonomic scope" value="Eukaryota"/>
</dbReference>
<keyword evidence="4" id="KW-1185">Reference proteome</keyword>
<feature type="domain" description="Chitin-binding type-4" evidence="2">
    <location>
        <begin position="20"/>
        <end position="206"/>
    </location>
</feature>
<accession>D6WPC6</accession>
<dbReference type="PANTHER" id="PTHR21113:SF14">
    <property type="entry name" value="LP24064P"/>
    <property type="match status" value="1"/>
</dbReference>
<dbReference type="EMBL" id="KQ971354">
    <property type="protein sequence ID" value="EFA07374.1"/>
    <property type="molecule type" value="Genomic_DNA"/>
</dbReference>
<dbReference type="OMA" id="QPRPNEI"/>
<dbReference type="PANTHER" id="PTHR21113">
    <property type="entry name" value="AGAP001705-PA"/>
    <property type="match status" value="1"/>
</dbReference>
<reference evidence="3 4" key="1">
    <citation type="journal article" date="2008" name="Nature">
        <title>The genome of the model beetle and pest Tribolium castaneum.</title>
        <authorList>
            <consortium name="Tribolium Genome Sequencing Consortium"/>
            <person name="Richards S."/>
            <person name="Gibbs R.A."/>
            <person name="Weinstock G.M."/>
            <person name="Brown S.J."/>
            <person name="Denell R."/>
            <person name="Beeman R.W."/>
            <person name="Gibbs R."/>
            <person name="Beeman R.W."/>
            <person name="Brown S.J."/>
            <person name="Bucher G."/>
            <person name="Friedrich M."/>
            <person name="Grimmelikhuijzen C.J."/>
            <person name="Klingler M."/>
            <person name="Lorenzen M."/>
            <person name="Richards S."/>
            <person name="Roth S."/>
            <person name="Schroder R."/>
            <person name="Tautz D."/>
            <person name="Zdobnov E.M."/>
            <person name="Muzny D."/>
            <person name="Gibbs R.A."/>
            <person name="Weinstock G.M."/>
            <person name="Attaway T."/>
            <person name="Bell S."/>
            <person name="Buhay C.J."/>
            <person name="Chandrabose M.N."/>
            <person name="Chavez D."/>
            <person name="Clerk-Blankenburg K.P."/>
            <person name="Cree A."/>
            <person name="Dao M."/>
            <person name="Davis C."/>
            <person name="Chacko J."/>
            <person name="Dinh H."/>
            <person name="Dugan-Rocha S."/>
            <person name="Fowler G."/>
            <person name="Garner T.T."/>
            <person name="Garnes J."/>
            <person name="Gnirke A."/>
            <person name="Hawes A."/>
            <person name="Hernandez J."/>
            <person name="Hines S."/>
            <person name="Holder M."/>
            <person name="Hume J."/>
            <person name="Jhangiani S.N."/>
            <person name="Joshi V."/>
            <person name="Khan Z.M."/>
            <person name="Jackson L."/>
            <person name="Kovar C."/>
            <person name="Kowis A."/>
            <person name="Lee S."/>
            <person name="Lewis L.R."/>
            <person name="Margolis J."/>
            <person name="Morgan M."/>
            <person name="Nazareth L.V."/>
            <person name="Nguyen N."/>
            <person name="Okwuonu G."/>
            <person name="Parker D."/>
            <person name="Richards S."/>
            <person name="Ruiz S.J."/>
            <person name="Santibanez J."/>
            <person name="Savard J."/>
            <person name="Scherer S.E."/>
            <person name="Schneider B."/>
            <person name="Sodergren E."/>
            <person name="Tautz D."/>
            <person name="Vattahil S."/>
            <person name="Villasana D."/>
            <person name="White C.S."/>
            <person name="Wright R."/>
            <person name="Park Y."/>
            <person name="Beeman R.W."/>
            <person name="Lord J."/>
            <person name="Oppert B."/>
            <person name="Lorenzen M."/>
            <person name="Brown S."/>
            <person name="Wang L."/>
            <person name="Savard J."/>
            <person name="Tautz D."/>
            <person name="Richards S."/>
            <person name="Weinstock G."/>
            <person name="Gibbs R.A."/>
            <person name="Liu Y."/>
            <person name="Worley K."/>
            <person name="Weinstock G."/>
            <person name="Elsik C.G."/>
            <person name="Reese J.T."/>
            <person name="Elhaik E."/>
            <person name="Landan G."/>
            <person name="Graur D."/>
            <person name="Arensburger P."/>
            <person name="Atkinson P."/>
            <person name="Beeman R.W."/>
            <person name="Beidler J."/>
            <person name="Brown S.J."/>
            <person name="Demuth J.P."/>
            <person name="Drury D.W."/>
            <person name="Du Y.Z."/>
            <person name="Fujiwara H."/>
            <person name="Lorenzen M."/>
            <person name="Maselli V."/>
            <person name="Osanai M."/>
            <person name="Park Y."/>
            <person name="Robertson H.M."/>
            <person name="Tu Z."/>
            <person name="Wang J.J."/>
            <person name="Wang S."/>
            <person name="Richards S."/>
            <person name="Song H."/>
            <person name="Zhang L."/>
            <person name="Sodergren E."/>
            <person name="Werner D."/>
            <person name="Stanke M."/>
            <person name="Morgenstern B."/>
            <person name="Solovyev V."/>
            <person name="Kosarev P."/>
            <person name="Brown G."/>
            <person name="Chen H.C."/>
            <person name="Ermolaeva O."/>
            <person name="Hlavina W."/>
            <person name="Kapustin Y."/>
            <person name="Kiryutin B."/>
            <person name="Kitts P."/>
            <person name="Maglott D."/>
            <person name="Pruitt K."/>
            <person name="Sapojnikov V."/>
            <person name="Souvorov A."/>
            <person name="Mackey A.J."/>
            <person name="Waterhouse R.M."/>
            <person name="Wyder S."/>
            <person name="Zdobnov E.M."/>
            <person name="Zdobnov E.M."/>
            <person name="Wyder S."/>
            <person name="Kriventseva E.V."/>
            <person name="Kadowaki T."/>
            <person name="Bork P."/>
            <person name="Aranda M."/>
            <person name="Bao R."/>
            <person name="Beermann A."/>
            <person name="Berns N."/>
            <person name="Bolognesi R."/>
            <person name="Bonneton F."/>
            <person name="Bopp D."/>
            <person name="Brown S.J."/>
            <person name="Bucher G."/>
            <person name="Butts T."/>
            <person name="Chaumot A."/>
            <person name="Denell R.E."/>
            <person name="Ferrier D.E."/>
            <person name="Friedrich M."/>
            <person name="Gordon C.M."/>
            <person name="Jindra M."/>
            <person name="Klingler M."/>
            <person name="Lan Q."/>
            <person name="Lattorff H.M."/>
            <person name="Laudet V."/>
            <person name="von Levetsow C."/>
            <person name="Liu Z."/>
            <person name="Lutz R."/>
            <person name="Lynch J.A."/>
            <person name="da Fonseca R.N."/>
            <person name="Posnien N."/>
            <person name="Reuter R."/>
            <person name="Roth S."/>
            <person name="Savard J."/>
            <person name="Schinko J.B."/>
            <person name="Schmitt C."/>
            <person name="Schoppmeier M."/>
            <person name="Schroder R."/>
            <person name="Shippy T.D."/>
            <person name="Simonnet F."/>
            <person name="Marques-Souza H."/>
            <person name="Tautz D."/>
            <person name="Tomoyasu Y."/>
            <person name="Trauner J."/>
            <person name="Van der Zee M."/>
            <person name="Vervoort M."/>
            <person name="Wittkopp N."/>
            <person name="Wimmer E.A."/>
            <person name="Yang X."/>
            <person name="Jones A.K."/>
            <person name="Sattelle D.B."/>
            <person name="Ebert P.R."/>
            <person name="Nelson D."/>
            <person name="Scott J.G."/>
            <person name="Beeman R.W."/>
            <person name="Muthukrishnan S."/>
            <person name="Kramer K.J."/>
            <person name="Arakane Y."/>
            <person name="Beeman R.W."/>
            <person name="Zhu Q."/>
            <person name="Hogenkamp D."/>
            <person name="Dixit R."/>
            <person name="Oppert B."/>
            <person name="Jiang H."/>
            <person name="Zou Z."/>
            <person name="Marshall J."/>
            <person name="Elpidina E."/>
            <person name="Vinokurov K."/>
            <person name="Oppert C."/>
            <person name="Zou Z."/>
            <person name="Evans J."/>
            <person name="Lu Z."/>
            <person name="Zhao P."/>
            <person name="Sumathipala N."/>
            <person name="Altincicek B."/>
            <person name="Vilcinskas A."/>
            <person name="Williams M."/>
            <person name="Hultmark D."/>
            <person name="Hetru C."/>
            <person name="Jiang H."/>
            <person name="Grimmelikhuijzen C.J."/>
            <person name="Hauser F."/>
            <person name="Cazzamali G."/>
            <person name="Williamson M."/>
            <person name="Park Y."/>
            <person name="Li B."/>
            <person name="Tanaka Y."/>
            <person name="Predel R."/>
            <person name="Neupert S."/>
            <person name="Schachtner J."/>
            <person name="Verleyen P."/>
            <person name="Raible F."/>
            <person name="Bork P."/>
            <person name="Friedrich M."/>
            <person name="Walden K.K."/>
            <person name="Robertson H.M."/>
            <person name="Angeli S."/>
            <person name="Foret S."/>
            <person name="Bucher G."/>
            <person name="Schuetz S."/>
            <person name="Maleszka R."/>
            <person name="Wimmer E.A."/>
            <person name="Beeman R.W."/>
            <person name="Lorenzen M."/>
            <person name="Tomoyasu Y."/>
            <person name="Miller S.C."/>
            <person name="Grossmann D."/>
            <person name="Bucher G."/>
        </authorList>
    </citation>
    <scope>NUCLEOTIDE SEQUENCE [LARGE SCALE GENOMIC DNA]</scope>
    <source>
        <strain evidence="3 4">Georgia GA2</strain>
    </source>
</reference>
<dbReference type="KEGG" id="tca:656897"/>
<sequence length="209" mass="22854">MANLLLVAISSILLKEISGHGMMLEPPNRSSLWRYDKSALPNYQDNQNFCGGYYVQWELNGGRCGVCGDTYSDPHPQDNENSGKYGSGKIVRTYEAGSVINVDVWLSKNHLGSFEFSLCEITNPNAPESGEECFKVLPLADGSQQYNVSAGETDITVALQLPKGKSCAHCVLRWHYRAGNNWGDCGDGTWAKGCGSQETFRTCADVAIV</sequence>
<dbReference type="OrthoDB" id="64893at2759"/>
<dbReference type="AlphaFoldDB" id="D6WPC6"/>
<evidence type="ECO:0000313" key="3">
    <source>
        <dbReference type="EMBL" id="EFA07374.1"/>
    </source>
</evidence>
<evidence type="ECO:0000313" key="4">
    <source>
        <dbReference type="Proteomes" id="UP000007266"/>
    </source>
</evidence>
<protein>
    <recommendedName>
        <fullName evidence="2">Chitin-binding type-4 domain-containing protein</fullName>
    </recommendedName>
</protein>
<gene>
    <name evidence="3" type="primary">AUGUSTUS-3.0.2_16349</name>
    <name evidence="3" type="ORF">TcasGA2_TC016349</name>
</gene>
<dbReference type="InterPro" id="IPR004302">
    <property type="entry name" value="Cellulose/chitin-bd_N"/>
</dbReference>
<feature type="signal peptide" evidence="1">
    <location>
        <begin position="1"/>
        <end position="19"/>
    </location>
</feature>
<reference evidence="3 4" key="2">
    <citation type="journal article" date="2010" name="Nucleic Acids Res.">
        <title>BeetleBase in 2010: revisions to provide comprehensive genomic information for Tribolium castaneum.</title>
        <authorList>
            <person name="Kim H.S."/>
            <person name="Murphy T."/>
            <person name="Xia J."/>
            <person name="Caragea D."/>
            <person name="Park Y."/>
            <person name="Beeman R.W."/>
            <person name="Lorenzen M.D."/>
            <person name="Butcher S."/>
            <person name="Manak J.R."/>
            <person name="Brown S.J."/>
        </authorList>
    </citation>
    <scope>GENOME REANNOTATION</scope>
    <source>
        <strain evidence="3 4">Georgia GA2</strain>
    </source>
</reference>
<name>D6WPC6_TRICA</name>
<evidence type="ECO:0000256" key="1">
    <source>
        <dbReference type="SAM" id="SignalP"/>
    </source>
</evidence>
<proteinExistence type="predicted"/>
<dbReference type="HOGENOM" id="CLU_041201_1_0_1"/>
<keyword evidence="1" id="KW-0732">Signal</keyword>